<protein>
    <recommendedName>
        <fullName evidence="2">Glycosyl transferase CAP10 domain-containing protein</fullName>
    </recommendedName>
</protein>
<dbReference type="Proteomes" id="UP000776276">
    <property type="component" value="Unassembled WGS sequence"/>
</dbReference>
<dbReference type="EMBL" id="JAHKRT010000002">
    <property type="protein sequence ID" value="MBU3077146.1"/>
    <property type="molecule type" value="Genomic_DNA"/>
</dbReference>
<evidence type="ECO:0000259" key="2">
    <source>
        <dbReference type="SMART" id="SM00672"/>
    </source>
</evidence>
<feature type="domain" description="Glycosyl transferase CAP10" evidence="2">
    <location>
        <begin position="94"/>
        <end position="329"/>
    </location>
</feature>
<dbReference type="InterPro" id="IPR006598">
    <property type="entry name" value="CAP10"/>
</dbReference>
<dbReference type="SMART" id="SM00672">
    <property type="entry name" value="CAP10"/>
    <property type="match status" value="1"/>
</dbReference>
<proteinExistence type="predicted"/>
<gene>
    <name evidence="3" type="ORF">KOF26_04635</name>
</gene>
<keyword evidence="4" id="KW-1185">Reference proteome</keyword>
<dbReference type="RefSeq" id="WP_216320851.1">
    <property type="nucleotide sequence ID" value="NZ_JAHKRT010000002.1"/>
</dbReference>
<keyword evidence="1" id="KW-0808">Transferase</keyword>
<evidence type="ECO:0000256" key="1">
    <source>
        <dbReference type="ARBA" id="ARBA00022679"/>
    </source>
</evidence>
<organism evidence="3 4">
    <name type="scientific">Sphingomonas quercus</name>
    <dbReference type="NCBI Taxonomy" id="2842451"/>
    <lineage>
        <taxon>Bacteria</taxon>
        <taxon>Pseudomonadati</taxon>
        <taxon>Pseudomonadota</taxon>
        <taxon>Alphaproteobacteria</taxon>
        <taxon>Sphingomonadales</taxon>
        <taxon>Sphingomonadaceae</taxon>
        <taxon>Sphingomonas</taxon>
    </lineage>
</organism>
<comment type="caution">
    <text evidence="3">The sequence shown here is derived from an EMBL/GenBank/DDBJ whole genome shotgun (WGS) entry which is preliminary data.</text>
</comment>
<evidence type="ECO:0000313" key="3">
    <source>
        <dbReference type="EMBL" id="MBU3077146.1"/>
    </source>
</evidence>
<evidence type="ECO:0000313" key="4">
    <source>
        <dbReference type="Proteomes" id="UP000776276"/>
    </source>
</evidence>
<dbReference type="PANTHER" id="PTHR12203">
    <property type="entry name" value="KDEL LYS-ASP-GLU-LEU CONTAINING - RELATED"/>
    <property type="match status" value="1"/>
</dbReference>
<sequence>MGAVIDQWAALELAPWTGFAVGREALEAELRAAAAAAPSIFLVHIADGAVAIEEKPSGSAHDAVLAYRASLYADFLRDALAGFAVKGRGVLALDVEDLGRPRHSVPVFTFQKRRGANTILLPDVDLIGNHWYIRDPADACDYDDRLPAAVFVGATTGNPMLTAAHVREGRNQRLRSAVFFKNHPAVRFELPIIVQHDTPETLAMIEALGVQGEPRDWAEQSRYRYMLSMDGNGATCSRVYRSLLGSGVLVKYNSPYLLYYFHGLEPWVHYLPAIDDDCVLALLDEAGRHDALHRAIAARSTQFARDYLTRPQMLRYAARLVGAWLTQFGEGANWPEAPPLLIDAHAHIGGTGDVWAAPAGWLGSGGGAIEGLALVPGREIAPHDIRLCVAGPEGVLSKPVEGHVFAGTRGEGRPLHGVQIMLRGEAAANYELAYEARFLDGSVSGLTPGGSLALGAAPLSGLRIQVRPSGRP</sequence>
<dbReference type="InterPro" id="IPR051091">
    <property type="entry name" value="O-Glucosyltr/Glycosyltrsf_90"/>
</dbReference>
<dbReference type="Pfam" id="PF05686">
    <property type="entry name" value="Glyco_transf_90"/>
    <property type="match status" value="1"/>
</dbReference>
<reference evidence="3 4" key="1">
    <citation type="submission" date="2021-06" db="EMBL/GenBank/DDBJ databases">
        <title>Sphingomonas sp. XMGL2, whole genome shotgun sequencing project.</title>
        <authorList>
            <person name="Zhao G."/>
            <person name="Shen L."/>
        </authorList>
    </citation>
    <scope>NUCLEOTIDE SEQUENCE [LARGE SCALE GENOMIC DNA]</scope>
    <source>
        <strain evidence="3 4">XMGL2</strain>
    </source>
</reference>
<dbReference type="PANTHER" id="PTHR12203:SF35">
    <property type="entry name" value="PROTEIN O-GLUCOSYLTRANSFERASE 1"/>
    <property type="match status" value="1"/>
</dbReference>
<name>A0ABS6BFS9_9SPHN</name>
<accession>A0ABS6BFS9</accession>